<dbReference type="PANTHER" id="PTHR42939:SF1">
    <property type="entry name" value="ABC TRANSPORTER ATP-BINDING PROTEIN ALBC-RELATED"/>
    <property type="match status" value="1"/>
</dbReference>
<name>R3WF12_9ENTE</name>
<gene>
    <name evidence="5" type="ORF">UC3_00832</name>
</gene>
<dbReference type="EMBL" id="AJAT01000011">
    <property type="protein sequence ID" value="EOL46027.1"/>
    <property type="molecule type" value="Genomic_DNA"/>
</dbReference>
<comment type="caution">
    <text evidence="5">The sequence shown here is derived from an EMBL/GenBank/DDBJ whole genome shotgun (WGS) entry which is preliminary data.</text>
</comment>
<dbReference type="Proteomes" id="UP000013785">
    <property type="component" value="Unassembled WGS sequence"/>
</dbReference>
<protein>
    <recommendedName>
        <fullName evidence="4">ABC transporter domain-containing protein</fullName>
    </recommendedName>
</protein>
<keyword evidence="6" id="KW-1185">Reference proteome</keyword>
<dbReference type="PROSITE" id="PS00211">
    <property type="entry name" value="ABC_TRANSPORTER_1"/>
    <property type="match status" value="1"/>
</dbReference>
<dbReference type="RefSeq" id="WP_010767505.1">
    <property type="nucleotide sequence ID" value="NZ_ASWE01000002.1"/>
</dbReference>
<dbReference type="GO" id="GO:0016887">
    <property type="term" value="F:ATP hydrolysis activity"/>
    <property type="evidence" value="ECO:0007669"/>
    <property type="project" value="InterPro"/>
</dbReference>
<dbReference type="InterPro" id="IPR003593">
    <property type="entry name" value="AAA+_ATPase"/>
</dbReference>
<evidence type="ECO:0000256" key="3">
    <source>
        <dbReference type="ARBA" id="ARBA00022840"/>
    </source>
</evidence>
<dbReference type="CDD" id="cd03230">
    <property type="entry name" value="ABC_DR_subfamily_A"/>
    <property type="match status" value="1"/>
</dbReference>
<dbReference type="AlphaFoldDB" id="R3WF12"/>
<dbReference type="PATRIC" id="fig|1158610.3.peg.810"/>
<keyword evidence="3" id="KW-0067">ATP-binding</keyword>
<keyword evidence="2" id="KW-0547">Nucleotide-binding</keyword>
<dbReference type="Gene3D" id="3.40.50.300">
    <property type="entry name" value="P-loop containing nucleotide triphosphate hydrolases"/>
    <property type="match status" value="1"/>
</dbReference>
<accession>R3WF12</accession>
<feature type="domain" description="ABC transporter" evidence="4">
    <location>
        <begin position="3"/>
        <end position="200"/>
    </location>
</feature>
<dbReference type="PROSITE" id="PS50893">
    <property type="entry name" value="ABC_TRANSPORTER_2"/>
    <property type="match status" value="1"/>
</dbReference>
<keyword evidence="1" id="KW-0813">Transport</keyword>
<dbReference type="STRING" id="154621.RV11_GL001248"/>
<dbReference type="Pfam" id="PF00005">
    <property type="entry name" value="ABC_tran"/>
    <property type="match status" value="1"/>
</dbReference>
<dbReference type="InterPro" id="IPR051782">
    <property type="entry name" value="ABC_Transporter_VariousFunc"/>
</dbReference>
<reference evidence="5 6" key="1">
    <citation type="submission" date="2013-02" db="EMBL/GenBank/DDBJ databases">
        <title>The Genome Sequence of Enterococcus phoeniculicola BAA-412.</title>
        <authorList>
            <consortium name="The Broad Institute Genome Sequencing Platform"/>
            <consortium name="The Broad Institute Genome Sequencing Center for Infectious Disease"/>
            <person name="Earl A.M."/>
            <person name="Gilmore M.S."/>
            <person name="Lebreton F."/>
            <person name="Walker B."/>
            <person name="Young S.K."/>
            <person name="Zeng Q."/>
            <person name="Gargeya S."/>
            <person name="Fitzgerald M."/>
            <person name="Haas B."/>
            <person name="Abouelleil A."/>
            <person name="Alvarado L."/>
            <person name="Arachchi H.M."/>
            <person name="Berlin A.M."/>
            <person name="Chapman S.B."/>
            <person name="Dewar J."/>
            <person name="Goldberg J."/>
            <person name="Griggs A."/>
            <person name="Gujja S."/>
            <person name="Hansen M."/>
            <person name="Howarth C."/>
            <person name="Imamovic A."/>
            <person name="Larimer J."/>
            <person name="McCowan C."/>
            <person name="Murphy C."/>
            <person name="Neiman D."/>
            <person name="Pearson M."/>
            <person name="Priest M."/>
            <person name="Roberts A."/>
            <person name="Saif S."/>
            <person name="Shea T."/>
            <person name="Sisk P."/>
            <person name="Sykes S."/>
            <person name="Wortman J."/>
            <person name="Nusbaum C."/>
            <person name="Birren B."/>
        </authorList>
    </citation>
    <scope>NUCLEOTIDE SEQUENCE [LARGE SCALE GENOMIC DNA]</scope>
    <source>
        <strain evidence="5 6">ATCC BAA-412</strain>
    </source>
</reference>
<dbReference type="InterPro" id="IPR017871">
    <property type="entry name" value="ABC_transporter-like_CS"/>
</dbReference>
<dbReference type="PANTHER" id="PTHR42939">
    <property type="entry name" value="ABC TRANSPORTER ATP-BINDING PROTEIN ALBC-RELATED"/>
    <property type="match status" value="1"/>
</dbReference>
<dbReference type="SUPFAM" id="SSF52540">
    <property type="entry name" value="P-loop containing nucleoside triphosphate hydrolases"/>
    <property type="match status" value="1"/>
</dbReference>
<proteinExistence type="predicted"/>
<dbReference type="InterPro" id="IPR027417">
    <property type="entry name" value="P-loop_NTPase"/>
</dbReference>
<dbReference type="OrthoDB" id="9804819at2"/>
<evidence type="ECO:0000259" key="4">
    <source>
        <dbReference type="PROSITE" id="PS50893"/>
    </source>
</evidence>
<dbReference type="InterPro" id="IPR003439">
    <property type="entry name" value="ABC_transporter-like_ATP-bd"/>
</dbReference>
<evidence type="ECO:0000313" key="5">
    <source>
        <dbReference type="EMBL" id="EOL46027.1"/>
    </source>
</evidence>
<dbReference type="eggNOG" id="COG1131">
    <property type="taxonomic scope" value="Bacteria"/>
</dbReference>
<evidence type="ECO:0000256" key="1">
    <source>
        <dbReference type="ARBA" id="ARBA00022448"/>
    </source>
</evidence>
<evidence type="ECO:0000256" key="2">
    <source>
        <dbReference type="ARBA" id="ARBA00022741"/>
    </source>
</evidence>
<dbReference type="GO" id="GO:0005524">
    <property type="term" value="F:ATP binding"/>
    <property type="evidence" value="ECO:0007669"/>
    <property type="project" value="UniProtKB-KW"/>
</dbReference>
<dbReference type="SMART" id="SM00382">
    <property type="entry name" value="AAA"/>
    <property type="match status" value="1"/>
</dbReference>
<sequence length="200" mass="22407">MNIQLSSISKTFNQRLILNQIDFQAESGKLIHIVGGNGSGKSTIFKIICQIIEPDSGTVFLSDDVNLGALIENPSFIEDRSIKANLSFLGKIKKQFNEERVINLVSRLGLDYDNKLKLSKYSLGMRQKVGIIQAIMENQNVILLDEPTRGLDKEALAEFNKIIGELIEESKTIIIASHDNLADLQFDEYYSLEEGRLQSS</sequence>
<dbReference type="HOGENOM" id="CLU_000604_1_2_9"/>
<organism evidence="5 6">
    <name type="scientific">Enterococcus phoeniculicola ATCC BAA-412</name>
    <dbReference type="NCBI Taxonomy" id="1158610"/>
    <lineage>
        <taxon>Bacteria</taxon>
        <taxon>Bacillati</taxon>
        <taxon>Bacillota</taxon>
        <taxon>Bacilli</taxon>
        <taxon>Lactobacillales</taxon>
        <taxon>Enterococcaceae</taxon>
        <taxon>Enterococcus</taxon>
    </lineage>
</organism>
<evidence type="ECO:0000313" key="6">
    <source>
        <dbReference type="Proteomes" id="UP000013785"/>
    </source>
</evidence>